<name>A0A7X3MQ93_9HYPH</name>
<gene>
    <name evidence="2" type="ORF">GR328_06895</name>
</gene>
<evidence type="ECO:0000259" key="1">
    <source>
        <dbReference type="Pfam" id="PF20720"/>
    </source>
</evidence>
<reference evidence="2 3" key="2">
    <citation type="submission" date="2020-01" db="EMBL/GenBank/DDBJ databases">
        <title>Microvirga sp. nov., an arsenate reduction bacterium isolated from Tibet hotspring sediments.</title>
        <authorList>
            <person name="Xian W.-D."/>
            <person name="Li W.-J."/>
        </authorList>
    </citation>
    <scope>NUCLEOTIDE SEQUENCE [LARGE SCALE GENOMIC DNA]</scope>
    <source>
        <strain evidence="2 3">KCTC 23863</strain>
    </source>
</reference>
<dbReference type="InterPro" id="IPR027417">
    <property type="entry name" value="P-loop_NTPase"/>
</dbReference>
<sequence>MLAKNATEYVSIEPRSDEDLEAAVRDPATALLGLTTQGESFDLVLQAKTRSGAPWTSPAIADVLLGKQTDEESGTGSKRTRPLAMLEGEPRRRYVFVTNEASADALRAHEGQHLFDFPEVDELPPYAREGYDAVAQASLAPRILLCTGVTLEVLEARIGNLLSRHGHIPSSKHRACVSDLRDEVRKRIRGHAAGRWTYAELLEVLVRHGGSVAPTRAMDHYVRPRSFDEIKRRLDDAHAVVISGPSGTGKTLTADILELDLRRADPPFDIVGEENGPGYVRHYLTRSDPILFHLRDPWGGNRLTPGADRWSGELPKLLDSAGPGRKFLITSRSDVLRSAGPELVKDLQPYLVTIEIEDYGPERLAKIYDGIAGDLSGHAQTLARRYRDRALKALTRPYEVNRFLVALSREDARSPRKVDEIIADSQIGAISRVIAEQITPWGDDGATSAAIIWALLSARGAVAREVFPKLVRRLRSVDPSLRPDVEGLLDFLVAGRNIRQDGAALAFYHPRVEDGLRMTFMRRARDAESVLSTVVDVLAGWDAAAGGDWGVETGLAILRVVAKLEGIELTLTPRTQACIDAHLEAVVSGAGQHFDFERALQDLARYGSAEHLPSRLARVLIEGEPATERIVFLDRWYPPTLSAEDIAALREDTRTKPLIERFIREVLPFTQRDFDPGLVSLLGDLAPDLHSAFWDALDIIAGPSGPNGNIKSIVAGALAGEAPDYERAIARFARSEAEADTWMQNFAHDIYEAEEHAVDADIADQAIDEPSEQYHNAREGMKAVVQLRRVREGVAWMAQHPTRRLLAYALSNLIGHSHRTPDVAELRLLLEASDAWTRGHAWWAVQQHWNPELSDILEDELARPDLEDAGTRRLLIEIAALNSGTSADPTPQLIAVAARVPPERRFELVHDVMSAKLDSDPNGDLGRAARRARAEQLASTFTEAECEVARALLAVLAGDEIAGAASALSPSGRTLLGSILTTVSTDVAGPLVCLAAATGLEVAAIVQRLLATGDANDGEAAVLAVLIKDDASVPAMLRGALTHKRYSVRRKALRALVANADPGDRTELLVAAEDHSADVRLAWANLMKEHRWPEAIDTLIKLLEDQRNFSSHFASSPNSSWSKFSVARAAANALGAYGELPTRAVDALLRAAETTSADPLVECAALSALSEQEDERIVTTLIAALGSPGLQGASEYRPRAQAAAWGLLDRVANQRLHSLGPVVAKTAEQDYLAVAGPVLIAFGVLGGSERDGLLDNLRTLGSLDREELVRTAAVAAGNVAGLSLQAREQTLMRLASGVTLDQLSPEERADIEAWSLALDQRAGVQRFIAWLADVAFHLPTNGEVGDPREIDFPERIGVLTMRALSPAREENE</sequence>
<dbReference type="Pfam" id="PF20720">
    <property type="entry name" value="nSTAND3"/>
    <property type="match status" value="1"/>
</dbReference>
<protein>
    <recommendedName>
        <fullName evidence="1">Novel STAND NTPase 3 domain-containing protein</fullName>
    </recommendedName>
</protein>
<dbReference type="InterPro" id="IPR016024">
    <property type="entry name" value="ARM-type_fold"/>
</dbReference>
<dbReference type="SUPFAM" id="SSF52540">
    <property type="entry name" value="P-loop containing nucleoside triphosphate hydrolases"/>
    <property type="match status" value="1"/>
</dbReference>
<dbReference type="RefSeq" id="WP_205789807.1">
    <property type="nucleotide sequence ID" value="NZ_WURB01000004.1"/>
</dbReference>
<evidence type="ECO:0000313" key="3">
    <source>
        <dbReference type="Proteomes" id="UP000436483"/>
    </source>
</evidence>
<dbReference type="InterPro" id="IPR049050">
    <property type="entry name" value="nSTAND3"/>
</dbReference>
<dbReference type="Gene3D" id="1.25.10.10">
    <property type="entry name" value="Leucine-rich Repeat Variant"/>
    <property type="match status" value="1"/>
</dbReference>
<feature type="domain" description="Novel STAND NTPase 3" evidence="1">
    <location>
        <begin position="221"/>
        <end position="368"/>
    </location>
</feature>
<comment type="caution">
    <text evidence="2">The sequence shown here is derived from an EMBL/GenBank/DDBJ whole genome shotgun (WGS) entry which is preliminary data.</text>
</comment>
<keyword evidence="3" id="KW-1185">Reference proteome</keyword>
<organism evidence="2 3">
    <name type="scientific">Microvirga makkahensis</name>
    <dbReference type="NCBI Taxonomy" id="1128670"/>
    <lineage>
        <taxon>Bacteria</taxon>
        <taxon>Pseudomonadati</taxon>
        <taxon>Pseudomonadota</taxon>
        <taxon>Alphaproteobacteria</taxon>
        <taxon>Hyphomicrobiales</taxon>
        <taxon>Methylobacteriaceae</taxon>
        <taxon>Microvirga</taxon>
    </lineage>
</organism>
<proteinExistence type="predicted"/>
<dbReference type="SUPFAM" id="SSF48371">
    <property type="entry name" value="ARM repeat"/>
    <property type="match status" value="1"/>
</dbReference>
<dbReference type="InterPro" id="IPR011989">
    <property type="entry name" value="ARM-like"/>
</dbReference>
<dbReference type="InterPro" id="IPR004155">
    <property type="entry name" value="PBS_lyase_HEAT"/>
</dbReference>
<reference evidence="2 3" key="1">
    <citation type="submission" date="2019-12" db="EMBL/GenBank/DDBJ databases">
        <authorList>
            <person name="Yuan C.-G."/>
        </authorList>
    </citation>
    <scope>NUCLEOTIDE SEQUENCE [LARGE SCALE GENOMIC DNA]</scope>
    <source>
        <strain evidence="2 3">KCTC 23863</strain>
    </source>
</reference>
<dbReference type="Proteomes" id="UP000436483">
    <property type="component" value="Unassembled WGS sequence"/>
</dbReference>
<dbReference type="SMART" id="SM00567">
    <property type="entry name" value="EZ_HEAT"/>
    <property type="match status" value="4"/>
</dbReference>
<dbReference type="EMBL" id="WURB01000004">
    <property type="protein sequence ID" value="MXQ11182.1"/>
    <property type="molecule type" value="Genomic_DNA"/>
</dbReference>
<accession>A0A7X3MQ93</accession>
<evidence type="ECO:0000313" key="2">
    <source>
        <dbReference type="EMBL" id="MXQ11182.1"/>
    </source>
</evidence>